<dbReference type="EMBL" id="GEDC01003085">
    <property type="protein sequence ID" value="JAS34213.1"/>
    <property type="molecule type" value="Transcribed_RNA"/>
</dbReference>
<dbReference type="Gene3D" id="2.60.40.10">
    <property type="entry name" value="Immunoglobulins"/>
    <property type="match status" value="3"/>
</dbReference>
<dbReference type="Pfam" id="PF17786">
    <property type="entry name" value="Mannosidase_ig"/>
    <property type="match status" value="1"/>
</dbReference>
<organism evidence="16">
    <name type="scientific">Clastoptera arizonana</name>
    <name type="common">Arizona spittle bug</name>
    <dbReference type="NCBI Taxonomy" id="38151"/>
    <lineage>
        <taxon>Eukaryota</taxon>
        <taxon>Metazoa</taxon>
        <taxon>Ecdysozoa</taxon>
        <taxon>Arthropoda</taxon>
        <taxon>Hexapoda</taxon>
        <taxon>Insecta</taxon>
        <taxon>Pterygota</taxon>
        <taxon>Neoptera</taxon>
        <taxon>Paraneoptera</taxon>
        <taxon>Hemiptera</taxon>
        <taxon>Auchenorrhyncha</taxon>
        <taxon>Cercopoidea</taxon>
        <taxon>Clastopteridae</taxon>
        <taxon>Clastoptera</taxon>
    </lineage>
</organism>
<evidence type="ECO:0000256" key="4">
    <source>
        <dbReference type="ARBA" id="ARBA00007401"/>
    </source>
</evidence>
<dbReference type="FunFam" id="3.20.20.80:FF:000050">
    <property type="entry name" value="Beta-mannosidase B"/>
    <property type="match status" value="1"/>
</dbReference>
<evidence type="ECO:0000256" key="7">
    <source>
        <dbReference type="ARBA" id="ARBA00022801"/>
    </source>
</evidence>
<name>A0A1B6E8G1_9HEMI</name>
<dbReference type="PANTHER" id="PTHR43730">
    <property type="entry name" value="BETA-MANNOSIDASE"/>
    <property type="match status" value="1"/>
</dbReference>
<evidence type="ECO:0000256" key="9">
    <source>
        <dbReference type="ARBA" id="ARBA00023228"/>
    </source>
</evidence>
<evidence type="ECO:0000259" key="13">
    <source>
        <dbReference type="Pfam" id="PF17753"/>
    </source>
</evidence>
<protein>
    <recommendedName>
        <fullName evidence="5">beta-mannosidase</fullName>
        <ecNumber evidence="5">3.2.1.25</ecNumber>
    </recommendedName>
    <alternativeName>
        <fullName evidence="11">Mannanase</fullName>
    </alternativeName>
</protein>
<dbReference type="InterPro" id="IPR054593">
    <property type="entry name" value="Beta-mannosidase-like_N2"/>
</dbReference>
<dbReference type="EC" id="3.2.1.25" evidence="5"/>
<feature type="domain" description="Beta-mannosidase Ig-fold" evidence="13">
    <location>
        <begin position="834"/>
        <end position="900"/>
    </location>
</feature>
<dbReference type="InterPro" id="IPR041447">
    <property type="entry name" value="Mannosidase_ig"/>
</dbReference>
<feature type="domain" description="Mannosidase Ig/CBM-like" evidence="14">
    <location>
        <begin position="713"/>
        <end position="810"/>
    </location>
</feature>
<dbReference type="InterPro" id="IPR013783">
    <property type="entry name" value="Ig-like_fold"/>
</dbReference>
<dbReference type="InterPro" id="IPR036156">
    <property type="entry name" value="Beta-gal/glucu_dom_sf"/>
</dbReference>
<dbReference type="InterPro" id="IPR050887">
    <property type="entry name" value="Beta-mannosidase_GH2"/>
</dbReference>
<evidence type="ECO:0000256" key="1">
    <source>
        <dbReference type="ARBA" id="ARBA00000829"/>
    </source>
</evidence>
<dbReference type="AlphaFoldDB" id="A0A1B6E8G1"/>
<accession>A0A1B6E8G1</accession>
<dbReference type="InterPro" id="IPR017853">
    <property type="entry name" value="GH"/>
</dbReference>
<evidence type="ECO:0000256" key="12">
    <source>
        <dbReference type="SAM" id="MobiDB-lite"/>
    </source>
</evidence>
<feature type="region of interest" description="Disordered" evidence="12">
    <location>
        <begin position="519"/>
        <end position="538"/>
    </location>
</feature>
<dbReference type="InterPro" id="IPR041625">
    <property type="entry name" value="Beta-mannosidase_Ig"/>
</dbReference>
<proteinExistence type="inferred from homology"/>
<dbReference type="GO" id="GO:0005764">
    <property type="term" value="C:lysosome"/>
    <property type="evidence" value="ECO:0007669"/>
    <property type="project" value="UniProtKB-SubCell"/>
</dbReference>
<dbReference type="PANTHER" id="PTHR43730:SF1">
    <property type="entry name" value="BETA-MANNOSIDASE"/>
    <property type="match status" value="1"/>
</dbReference>
<reference evidence="16" key="1">
    <citation type="submission" date="2015-12" db="EMBL/GenBank/DDBJ databases">
        <title>De novo transcriptome assembly of four potential Pierce s Disease insect vectors from Arizona vineyards.</title>
        <authorList>
            <person name="Tassone E.E."/>
        </authorList>
    </citation>
    <scope>NUCLEOTIDE SEQUENCE</scope>
</reference>
<evidence type="ECO:0000256" key="3">
    <source>
        <dbReference type="ARBA" id="ARBA00004740"/>
    </source>
</evidence>
<evidence type="ECO:0000256" key="8">
    <source>
        <dbReference type="ARBA" id="ARBA00023180"/>
    </source>
</evidence>
<evidence type="ECO:0000256" key="10">
    <source>
        <dbReference type="ARBA" id="ARBA00023295"/>
    </source>
</evidence>
<dbReference type="GO" id="GO:0004567">
    <property type="term" value="F:beta-mannosidase activity"/>
    <property type="evidence" value="ECO:0007669"/>
    <property type="project" value="UniProtKB-EC"/>
</dbReference>
<evidence type="ECO:0000259" key="15">
    <source>
        <dbReference type="Pfam" id="PF22666"/>
    </source>
</evidence>
<gene>
    <name evidence="16" type="ORF">g.22189</name>
</gene>
<comment type="similarity">
    <text evidence="4">Belongs to the glycosyl hydrolase 2 family.</text>
</comment>
<keyword evidence="8" id="KW-0325">Glycoprotein</keyword>
<keyword evidence="7" id="KW-0378">Hydrolase</keyword>
<comment type="catalytic activity">
    <reaction evidence="1">
        <text>Hydrolysis of terminal, non-reducing beta-D-mannose residues in beta-D-mannosides.</text>
        <dbReference type="EC" id="3.2.1.25"/>
    </reaction>
</comment>
<keyword evidence="9" id="KW-0458">Lysosome</keyword>
<evidence type="ECO:0000256" key="2">
    <source>
        <dbReference type="ARBA" id="ARBA00004371"/>
    </source>
</evidence>
<dbReference type="Pfam" id="PF17753">
    <property type="entry name" value="Ig_mannosidase"/>
    <property type="match status" value="1"/>
</dbReference>
<dbReference type="FunFam" id="2.60.120.260:FF:000060">
    <property type="entry name" value="Probable beta-mannosidase"/>
    <property type="match status" value="1"/>
</dbReference>
<comment type="subcellular location">
    <subcellularLocation>
        <location evidence="2">Lysosome</location>
    </subcellularLocation>
</comment>
<evidence type="ECO:0000256" key="5">
    <source>
        <dbReference type="ARBA" id="ARBA00012754"/>
    </source>
</evidence>
<dbReference type="Gene3D" id="3.20.20.80">
    <property type="entry name" value="Glycosidases"/>
    <property type="match status" value="1"/>
</dbReference>
<feature type="non-terminal residue" evidence="16">
    <location>
        <position position="1"/>
    </location>
</feature>
<keyword evidence="10" id="KW-0326">Glycosidase</keyword>
<sequence length="903" mass="102804">SESTKCRTKMVTISTFVLFLVITYTESCIVFPVESENWTVENSNKSIRVAAKVPGGIYTDLRNASVLEEDVFYRLNDQNYRWVSHDNWTYTKTFDVHDDLLAKKNIFLVFHGLDTVSSVYFNNHSLGTTNNMFVRYRFDVKKLLQKSGNTLSVTFTSPITAARRYAEAGDYEVPPTCVNKEYNGECHVNYLRKMQASFGWDWGPAFPSVGIWKPVTLEGYNNAFGRSISVTTASSGRNWKVSATFYVELPKREDNVTIMLQLMDAGEKLKEITRHGAVMRPDNNLEGKYTFNFIISKDKVETWWPNNMGKQKLYYLKCIFRKPDEDTDSGVLMGFRTIELVQENVVEGEPDKGLTFYFKVNNVPFFAKGSNYIPASVLPELSSNQDTVTRILESAKEANMNMIRVWGGGLYESDYFYYLADTLGLLVWQDMTFACSLYPADEEFLSNVEVEVRQQVRRLQSHPSLAVWTGNNENEGALKDNWYGSDKNFSLFKNDYIRLYVDTIKKEVIREDKSRPFVLSSPSNGKETEDEGGVAQNPSSALYGDVHFYNYYANLWTTKPLPSTRFASEYGIMSMASMETLRTAAHEWELTLDSQVIQSRQHHLGGYSQLLIEIARNLPPIVSSGLNTFVYFSQINQAMGIKTQTENYRRLRNSLQEDGRGMTMGALYWQLNDVWQAPSWSSIDFNGKWKMLHYFAKHFFHPVLISPSVTSGRFALNLISDELIDVENVTVIVSVYHWCCTTPQHKKIITVDMKAANVTQILQRNITSLLGKGRKCGKKWNAKKRCFLYFQVKKDGRKIGPDNFLLPSPLHSVVGMKNSSVEVVQVQKNEDKPNGSVVDVTISTNGIAAFVWLEAAGVPGHFSENGFVLVSKRKTVSFYGDSPIDVDSFKEAVRIKHLASVRR</sequence>
<evidence type="ECO:0000256" key="11">
    <source>
        <dbReference type="ARBA" id="ARBA00033445"/>
    </source>
</evidence>
<evidence type="ECO:0000313" key="16">
    <source>
        <dbReference type="EMBL" id="JAS34213.1"/>
    </source>
</evidence>
<comment type="pathway">
    <text evidence="3">Glycan metabolism; N-glycan degradation.</text>
</comment>
<feature type="domain" description="Beta-mannosidase-like galactose-binding" evidence="15">
    <location>
        <begin position="38"/>
        <end position="213"/>
    </location>
</feature>
<dbReference type="GO" id="GO:0006516">
    <property type="term" value="P:glycoprotein catabolic process"/>
    <property type="evidence" value="ECO:0007669"/>
    <property type="project" value="TreeGrafter"/>
</dbReference>
<keyword evidence="6" id="KW-0732">Signal</keyword>
<dbReference type="SUPFAM" id="SSF49303">
    <property type="entry name" value="beta-Galactosidase/glucuronidase domain"/>
    <property type="match status" value="2"/>
</dbReference>
<dbReference type="SUPFAM" id="SSF49785">
    <property type="entry name" value="Galactose-binding domain-like"/>
    <property type="match status" value="1"/>
</dbReference>
<evidence type="ECO:0000256" key="6">
    <source>
        <dbReference type="ARBA" id="ARBA00022729"/>
    </source>
</evidence>
<dbReference type="SUPFAM" id="SSF51445">
    <property type="entry name" value="(Trans)glycosidases"/>
    <property type="match status" value="1"/>
</dbReference>
<evidence type="ECO:0000259" key="14">
    <source>
        <dbReference type="Pfam" id="PF17786"/>
    </source>
</evidence>
<dbReference type="Gene3D" id="2.60.120.260">
    <property type="entry name" value="Galactose-binding domain-like"/>
    <property type="match status" value="1"/>
</dbReference>
<dbReference type="Pfam" id="PF22666">
    <property type="entry name" value="Glyco_hydro_2_N2"/>
    <property type="match status" value="1"/>
</dbReference>
<dbReference type="InterPro" id="IPR008979">
    <property type="entry name" value="Galactose-bd-like_sf"/>
</dbReference>